<dbReference type="SUPFAM" id="SSF55874">
    <property type="entry name" value="ATPase domain of HSP90 chaperone/DNA topoisomerase II/histidine kinase"/>
    <property type="match status" value="1"/>
</dbReference>
<reference evidence="14 15" key="1">
    <citation type="submission" date="2022-11" db="EMBL/GenBank/DDBJ databases">
        <title>Desulfobotulus tamanensis H1 sp. nov. - anaerobic, alkaliphilic, sulphate reducing bacterium isolated from terrestrial mud volcano.</title>
        <authorList>
            <person name="Frolova A."/>
            <person name="Merkel A.Y."/>
            <person name="Slobodkin A.I."/>
        </authorList>
    </citation>
    <scope>NUCLEOTIDE SEQUENCE [LARGE SCALE GENOMIC DNA]</scope>
    <source>
        <strain evidence="14 15">H1</strain>
    </source>
</reference>
<evidence type="ECO:0000256" key="3">
    <source>
        <dbReference type="ARBA" id="ARBA00012438"/>
    </source>
</evidence>
<feature type="transmembrane region" description="Helical" evidence="11">
    <location>
        <begin position="175"/>
        <end position="193"/>
    </location>
</feature>
<organism evidence="14 15">
    <name type="scientific">Desulfobotulus pelophilus</name>
    <dbReference type="NCBI Taxonomy" id="2823377"/>
    <lineage>
        <taxon>Bacteria</taxon>
        <taxon>Pseudomonadati</taxon>
        <taxon>Thermodesulfobacteriota</taxon>
        <taxon>Desulfobacteria</taxon>
        <taxon>Desulfobacterales</taxon>
        <taxon>Desulfobacteraceae</taxon>
        <taxon>Desulfobotulus</taxon>
    </lineage>
</organism>
<dbReference type="SMART" id="SM00304">
    <property type="entry name" value="HAMP"/>
    <property type="match status" value="1"/>
</dbReference>
<feature type="domain" description="HAMP" evidence="13">
    <location>
        <begin position="195"/>
        <end position="247"/>
    </location>
</feature>
<evidence type="ECO:0000256" key="1">
    <source>
        <dbReference type="ARBA" id="ARBA00000085"/>
    </source>
</evidence>
<dbReference type="SMART" id="SM00388">
    <property type="entry name" value="HisKA"/>
    <property type="match status" value="1"/>
</dbReference>
<evidence type="ECO:0000259" key="13">
    <source>
        <dbReference type="PROSITE" id="PS50885"/>
    </source>
</evidence>
<dbReference type="InterPro" id="IPR003661">
    <property type="entry name" value="HisK_dim/P_dom"/>
</dbReference>
<keyword evidence="11" id="KW-1133">Transmembrane helix</keyword>
<feature type="domain" description="Histidine kinase" evidence="12">
    <location>
        <begin position="278"/>
        <end position="486"/>
    </location>
</feature>
<dbReference type="InterPro" id="IPR036097">
    <property type="entry name" value="HisK_dim/P_sf"/>
</dbReference>
<keyword evidence="5" id="KW-0808">Transferase</keyword>
<dbReference type="PROSITE" id="PS50885">
    <property type="entry name" value="HAMP"/>
    <property type="match status" value="1"/>
</dbReference>
<comment type="caution">
    <text evidence="14">The sequence shown here is derived from an EMBL/GenBank/DDBJ whole genome shotgun (WGS) entry which is preliminary data.</text>
</comment>
<dbReference type="Pfam" id="PF02518">
    <property type="entry name" value="HATPase_c"/>
    <property type="match status" value="1"/>
</dbReference>
<dbReference type="Gene3D" id="1.10.287.130">
    <property type="match status" value="1"/>
</dbReference>
<dbReference type="PANTHER" id="PTHR43065">
    <property type="entry name" value="SENSOR HISTIDINE KINASE"/>
    <property type="match status" value="1"/>
</dbReference>
<feature type="coiled-coil region" evidence="10">
    <location>
        <begin position="235"/>
        <end position="269"/>
    </location>
</feature>
<keyword evidence="11" id="KW-0812">Transmembrane</keyword>
<evidence type="ECO:0000256" key="5">
    <source>
        <dbReference type="ARBA" id="ARBA00022679"/>
    </source>
</evidence>
<dbReference type="CDD" id="cd00082">
    <property type="entry name" value="HisKA"/>
    <property type="match status" value="1"/>
</dbReference>
<keyword evidence="9" id="KW-0902">Two-component regulatory system</keyword>
<dbReference type="CDD" id="cd00075">
    <property type="entry name" value="HATPase"/>
    <property type="match status" value="1"/>
</dbReference>
<dbReference type="InterPro" id="IPR003660">
    <property type="entry name" value="HAMP_dom"/>
</dbReference>
<dbReference type="Pfam" id="PF21085">
    <property type="entry name" value="CusS"/>
    <property type="match status" value="1"/>
</dbReference>
<evidence type="ECO:0000313" key="14">
    <source>
        <dbReference type="EMBL" id="MCW7753210.1"/>
    </source>
</evidence>
<dbReference type="GO" id="GO:0016301">
    <property type="term" value="F:kinase activity"/>
    <property type="evidence" value="ECO:0007669"/>
    <property type="project" value="UniProtKB-KW"/>
</dbReference>
<dbReference type="PANTHER" id="PTHR43065:SF10">
    <property type="entry name" value="PEROXIDE STRESS-ACTIVATED HISTIDINE KINASE MAK3"/>
    <property type="match status" value="1"/>
</dbReference>
<dbReference type="CDD" id="cd18773">
    <property type="entry name" value="PDC1_HK_sensor"/>
    <property type="match status" value="1"/>
</dbReference>
<evidence type="ECO:0000256" key="6">
    <source>
        <dbReference type="ARBA" id="ARBA00022741"/>
    </source>
</evidence>
<dbReference type="EMBL" id="JAPFPW010000003">
    <property type="protein sequence ID" value="MCW7753210.1"/>
    <property type="molecule type" value="Genomic_DNA"/>
</dbReference>
<keyword evidence="7 14" id="KW-0418">Kinase</keyword>
<keyword evidence="11" id="KW-0472">Membrane</keyword>
<evidence type="ECO:0000259" key="12">
    <source>
        <dbReference type="PROSITE" id="PS50109"/>
    </source>
</evidence>
<evidence type="ECO:0000256" key="2">
    <source>
        <dbReference type="ARBA" id="ARBA00004370"/>
    </source>
</evidence>
<feature type="transmembrane region" description="Helical" evidence="11">
    <location>
        <begin position="16"/>
        <end position="39"/>
    </location>
</feature>
<name>A0ABT3N6Y9_9BACT</name>
<keyword evidence="6" id="KW-0547">Nucleotide-binding</keyword>
<dbReference type="InterPro" id="IPR004358">
    <property type="entry name" value="Sig_transdc_His_kin-like_C"/>
</dbReference>
<sequence>MKPSLLSRPPGLRTTLLLYILIPLTLALVTFGTFALTSIEGKVEQQMKKDLELVARAIQLPLSYALQRDSIPRMQQALESALAIGRIYSAYVYDQQGKEILRLGLADPEPKTDRLSELAADGENLGEYGRIAGHHVYSYFVPLTDQGGHILGLLHLTRRGSEFNQHTQSIRLRGILFLGTLLAVLSTLVLFGHHRALGRHLARLTASMATIAEGKRSHRFQETGPMEILRLGIHFNHMLNSIQSAEKALREQQEKQEELEKKLRHSEKLAALGRLAAGTAHELGSPLSVINGKAQRALRDKNISGTQRQALASIREQVSRMDAIIRQLLNFSRRNPLRCSPADPARLAATAAAALSEEASCRRSDVLLTGPTNSRPLRMDTMRVQQALINLLRNAIQCAPCGKVHFSWQYTSSGILFSVCDEGPGIAPEIQSKIFEPFFTTKPVGQGTGLGLSVVHTVAEEHGGFVEIAANRKKGSCFHLFIPEQKAEGEGKP</sequence>
<dbReference type="InterPro" id="IPR036890">
    <property type="entry name" value="HATPase_C_sf"/>
</dbReference>
<dbReference type="InterPro" id="IPR005467">
    <property type="entry name" value="His_kinase_dom"/>
</dbReference>
<dbReference type="SUPFAM" id="SSF47384">
    <property type="entry name" value="Homodimeric domain of signal transducing histidine kinase"/>
    <property type="match status" value="1"/>
</dbReference>
<keyword evidence="15" id="KW-1185">Reference proteome</keyword>
<dbReference type="CDD" id="cd06225">
    <property type="entry name" value="HAMP"/>
    <property type="match status" value="1"/>
</dbReference>
<evidence type="ECO:0000256" key="9">
    <source>
        <dbReference type="ARBA" id="ARBA00023012"/>
    </source>
</evidence>
<evidence type="ECO:0000256" key="8">
    <source>
        <dbReference type="ARBA" id="ARBA00022840"/>
    </source>
</evidence>
<protein>
    <recommendedName>
        <fullName evidence="3">histidine kinase</fullName>
        <ecNumber evidence="3">2.7.13.3</ecNumber>
    </recommendedName>
</protein>
<dbReference type="InterPro" id="IPR003594">
    <property type="entry name" value="HATPase_dom"/>
</dbReference>
<evidence type="ECO:0000256" key="11">
    <source>
        <dbReference type="SAM" id="Phobius"/>
    </source>
</evidence>
<keyword evidence="8" id="KW-0067">ATP-binding</keyword>
<dbReference type="Gene3D" id="6.10.340.10">
    <property type="match status" value="1"/>
</dbReference>
<comment type="subcellular location">
    <subcellularLocation>
        <location evidence="2">Membrane</location>
    </subcellularLocation>
</comment>
<dbReference type="EC" id="2.7.13.3" evidence="3"/>
<accession>A0ABT3N6Y9</accession>
<dbReference type="Gene3D" id="3.30.565.10">
    <property type="entry name" value="Histidine kinase-like ATPase, C-terminal domain"/>
    <property type="match status" value="1"/>
</dbReference>
<dbReference type="Pfam" id="PF00512">
    <property type="entry name" value="HisKA"/>
    <property type="match status" value="1"/>
</dbReference>
<dbReference type="Proteomes" id="UP001209681">
    <property type="component" value="Unassembled WGS sequence"/>
</dbReference>
<keyword evidence="10" id="KW-0175">Coiled coil</keyword>
<comment type="catalytic activity">
    <reaction evidence="1">
        <text>ATP + protein L-histidine = ADP + protein N-phospho-L-histidine.</text>
        <dbReference type="EC" id="2.7.13.3"/>
    </reaction>
</comment>
<evidence type="ECO:0000256" key="4">
    <source>
        <dbReference type="ARBA" id="ARBA00022553"/>
    </source>
</evidence>
<dbReference type="InterPro" id="IPR048590">
    <property type="entry name" value="CusS-like_sensor"/>
</dbReference>
<gene>
    <name evidence="14" type="ORF">OOT00_04325</name>
</gene>
<keyword evidence="4" id="KW-0597">Phosphoprotein</keyword>
<evidence type="ECO:0000256" key="10">
    <source>
        <dbReference type="SAM" id="Coils"/>
    </source>
</evidence>
<dbReference type="SMART" id="SM00387">
    <property type="entry name" value="HATPase_c"/>
    <property type="match status" value="1"/>
</dbReference>
<evidence type="ECO:0000256" key="7">
    <source>
        <dbReference type="ARBA" id="ARBA00022777"/>
    </source>
</evidence>
<evidence type="ECO:0000313" key="15">
    <source>
        <dbReference type="Proteomes" id="UP001209681"/>
    </source>
</evidence>
<proteinExistence type="predicted"/>
<dbReference type="RefSeq" id="WP_265424067.1">
    <property type="nucleotide sequence ID" value="NZ_JAPFPW010000003.1"/>
</dbReference>
<dbReference type="PROSITE" id="PS50109">
    <property type="entry name" value="HIS_KIN"/>
    <property type="match status" value="1"/>
</dbReference>
<dbReference type="PRINTS" id="PR00344">
    <property type="entry name" value="BCTRLSENSOR"/>
</dbReference>